<dbReference type="PANTHER" id="PTHR38439:SF2">
    <property type="entry name" value="OUTER MEMBRANE PROTEIN H.8"/>
    <property type="match status" value="1"/>
</dbReference>
<accession>A0A8H2LBY6</accession>
<keyword evidence="2" id="KW-0479">Metal-binding</keyword>
<dbReference type="InterPro" id="IPR028871">
    <property type="entry name" value="BlueCu_1_BS"/>
</dbReference>
<feature type="domain" description="Blue (type 1) copper" evidence="5">
    <location>
        <begin position="51"/>
        <end position="171"/>
    </location>
</feature>
<dbReference type="SUPFAM" id="SSF49503">
    <property type="entry name" value="Cupredoxins"/>
    <property type="match status" value="1"/>
</dbReference>
<evidence type="ECO:0000256" key="4">
    <source>
        <dbReference type="ARBA" id="ARBA00023008"/>
    </source>
</evidence>
<dbReference type="PANTHER" id="PTHR38439">
    <property type="entry name" value="AURACYANIN-B"/>
    <property type="match status" value="1"/>
</dbReference>
<dbReference type="InterPro" id="IPR000923">
    <property type="entry name" value="BlueCu_1"/>
</dbReference>
<evidence type="ECO:0000256" key="1">
    <source>
        <dbReference type="ARBA" id="ARBA00022448"/>
    </source>
</evidence>
<sequence>MKKLLLVFLAAAAFSCGDNKKNEKTEMKMDTPMEEKVAPEEIIMDSNVAVVTIEGNDQMKYNKSEIRVKAGQTVKLTLKHVGKMKKMVMGHNWVLLTQDADMATVGQAGAMAADNDYIPADMTDMIITHTKMLGGGESDTIEFEAPAPGTYTFMCTFPAHYALMQGTFIVE</sequence>
<dbReference type="PROSITE" id="PS00196">
    <property type="entry name" value="COPPER_BLUE"/>
    <property type="match status" value="1"/>
</dbReference>
<evidence type="ECO:0000256" key="2">
    <source>
        <dbReference type="ARBA" id="ARBA00022723"/>
    </source>
</evidence>
<proteinExistence type="predicted"/>
<dbReference type="EMBL" id="VSKM01000009">
    <property type="protein sequence ID" value="TYB73114.1"/>
    <property type="molecule type" value="Genomic_DNA"/>
</dbReference>
<dbReference type="PROSITE" id="PS51257">
    <property type="entry name" value="PROKAR_LIPOPROTEIN"/>
    <property type="match status" value="1"/>
</dbReference>
<evidence type="ECO:0000313" key="7">
    <source>
        <dbReference type="Proteomes" id="UP000323324"/>
    </source>
</evidence>
<evidence type="ECO:0000313" key="6">
    <source>
        <dbReference type="EMBL" id="TYB73114.1"/>
    </source>
</evidence>
<dbReference type="InterPro" id="IPR008972">
    <property type="entry name" value="Cupredoxin"/>
</dbReference>
<dbReference type="Proteomes" id="UP000323324">
    <property type="component" value="Unassembled WGS sequence"/>
</dbReference>
<keyword evidence="3" id="KW-0249">Electron transport</keyword>
<dbReference type="GO" id="GO:0009055">
    <property type="term" value="F:electron transfer activity"/>
    <property type="evidence" value="ECO:0007669"/>
    <property type="project" value="InterPro"/>
</dbReference>
<evidence type="ECO:0000256" key="3">
    <source>
        <dbReference type="ARBA" id="ARBA00022982"/>
    </source>
</evidence>
<dbReference type="GO" id="GO:0005507">
    <property type="term" value="F:copper ion binding"/>
    <property type="evidence" value="ECO:0007669"/>
    <property type="project" value="InterPro"/>
</dbReference>
<organism evidence="6 7">
    <name type="scientific">Bizionia saleffrena</name>
    <dbReference type="NCBI Taxonomy" id="291189"/>
    <lineage>
        <taxon>Bacteria</taxon>
        <taxon>Pseudomonadati</taxon>
        <taxon>Bacteroidota</taxon>
        <taxon>Flavobacteriia</taxon>
        <taxon>Flavobacteriales</taxon>
        <taxon>Flavobacteriaceae</taxon>
        <taxon>Bizionia</taxon>
    </lineage>
</organism>
<dbReference type="InterPro" id="IPR014068">
    <property type="entry name" value="Azurin"/>
</dbReference>
<name>A0A8H2LBY6_9FLAO</name>
<dbReference type="AlphaFoldDB" id="A0A8H2LBY6"/>
<protein>
    <submittedName>
        <fullName evidence="6">Azurin</fullName>
    </submittedName>
</protein>
<keyword evidence="1" id="KW-0813">Transport</keyword>
<dbReference type="Pfam" id="PF00127">
    <property type="entry name" value="Copper-bind"/>
    <property type="match status" value="1"/>
</dbReference>
<keyword evidence="4" id="KW-0186">Copper</keyword>
<dbReference type="Gene3D" id="2.60.40.420">
    <property type="entry name" value="Cupredoxins - blue copper proteins"/>
    <property type="match status" value="1"/>
</dbReference>
<dbReference type="CDD" id="cd13922">
    <property type="entry name" value="Azurin"/>
    <property type="match status" value="1"/>
</dbReference>
<comment type="caution">
    <text evidence="6">The sequence shown here is derived from an EMBL/GenBank/DDBJ whole genome shotgun (WGS) entry which is preliminary data.</text>
</comment>
<gene>
    <name evidence="6" type="primary">azu</name>
    <name evidence="6" type="ORF">ES676_10185</name>
</gene>
<dbReference type="NCBIfam" id="TIGR02695">
    <property type="entry name" value="azurin"/>
    <property type="match status" value="1"/>
</dbReference>
<keyword evidence="7" id="KW-1185">Reference proteome</keyword>
<evidence type="ECO:0000259" key="5">
    <source>
        <dbReference type="Pfam" id="PF00127"/>
    </source>
</evidence>
<dbReference type="InterPro" id="IPR050845">
    <property type="entry name" value="Cu-binding_ET"/>
</dbReference>
<reference evidence="6 7" key="1">
    <citation type="submission" date="2019-08" db="EMBL/GenBank/DDBJ databases">
        <title>Genomes of Antarctic Bizionia species.</title>
        <authorList>
            <person name="Bowman J.P."/>
        </authorList>
    </citation>
    <scope>NUCLEOTIDE SEQUENCE [LARGE SCALE GENOMIC DNA]</scope>
    <source>
        <strain evidence="6 7">HFD</strain>
    </source>
</reference>